<evidence type="ECO:0000313" key="1">
    <source>
        <dbReference type="EMBL" id="MCX3266071.1"/>
    </source>
</evidence>
<name>A0A9X3DFE2_9SPHI</name>
<organism evidence="1 2">
    <name type="scientific">Pedobacter agri</name>
    <dbReference type="NCBI Taxonomy" id="454586"/>
    <lineage>
        <taxon>Bacteria</taxon>
        <taxon>Pseudomonadati</taxon>
        <taxon>Bacteroidota</taxon>
        <taxon>Sphingobacteriia</taxon>
        <taxon>Sphingobacteriales</taxon>
        <taxon>Sphingobacteriaceae</taxon>
        <taxon>Pedobacter</taxon>
    </lineage>
</organism>
<comment type="caution">
    <text evidence="1">The sequence shown here is derived from an EMBL/GenBank/DDBJ whole genome shotgun (WGS) entry which is preliminary data.</text>
</comment>
<sequence>MNYSKEIEAIPQNYYQTQFIDSYRGGVEGDNTMTFLVKDDTDLVTYALAAKQAWESVGDYPSSFKGIIRKVNGNCFATFDYLGALEASLNQASA</sequence>
<accession>A0A9X3DFE2</accession>
<gene>
    <name evidence="1" type="ORF">OQZ29_15035</name>
</gene>
<dbReference type="RefSeq" id="WP_010599958.1">
    <property type="nucleotide sequence ID" value="NZ_JAPJUH010000004.1"/>
</dbReference>
<protein>
    <submittedName>
        <fullName evidence="1">Uncharacterized protein</fullName>
    </submittedName>
</protein>
<dbReference type="AlphaFoldDB" id="A0A9X3DFE2"/>
<dbReference type="Proteomes" id="UP001142592">
    <property type="component" value="Unassembled WGS sequence"/>
</dbReference>
<keyword evidence="2" id="KW-1185">Reference proteome</keyword>
<evidence type="ECO:0000313" key="2">
    <source>
        <dbReference type="Proteomes" id="UP001142592"/>
    </source>
</evidence>
<dbReference type="EMBL" id="JAPJUH010000004">
    <property type="protein sequence ID" value="MCX3266071.1"/>
    <property type="molecule type" value="Genomic_DNA"/>
</dbReference>
<proteinExistence type="predicted"/>
<reference evidence="1" key="1">
    <citation type="submission" date="2022-11" db="EMBL/GenBank/DDBJ databases">
        <authorList>
            <person name="Graham C."/>
            <person name="Newman J.D."/>
        </authorList>
    </citation>
    <scope>NUCLEOTIDE SEQUENCE</scope>
    <source>
        <strain evidence="1">DSM 19486</strain>
    </source>
</reference>